<dbReference type="InterPro" id="IPR036291">
    <property type="entry name" value="NAD(P)-bd_dom_sf"/>
</dbReference>
<reference evidence="13 14" key="1">
    <citation type="submission" date="2018-06" db="EMBL/GenBank/DDBJ databases">
        <title>Genome conservation of Clostridium tetani.</title>
        <authorList>
            <person name="Bruggemann H."/>
            <person name="Popoff M.R."/>
        </authorList>
    </citation>
    <scope>NUCLEOTIDE SEQUENCE [LARGE SCALE GENOMIC DNA]</scope>
    <source>
        <strain evidence="13 14">63.05</strain>
    </source>
</reference>
<dbReference type="PIRSF" id="PIRSF000098">
    <property type="entry name" value="Homoser_dehydrog"/>
    <property type="match status" value="1"/>
</dbReference>
<keyword evidence="8" id="KW-0791">Threonine biosynthesis</keyword>
<dbReference type="InterPro" id="IPR001342">
    <property type="entry name" value="HDH_cat"/>
</dbReference>
<evidence type="ECO:0000256" key="3">
    <source>
        <dbReference type="ARBA" id="ARBA00005062"/>
    </source>
</evidence>
<feature type="domain" description="ACT" evidence="12">
    <location>
        <begin position="349"/>
        <end position="423"/>
    </location>
</feature>
<name>A0ABY0EQQ1_CLOTA</name>
<dbReference type="EC" id="1.1.1.3" evidence="5"/>
<proteinExistence type="inferred from homology"/>
<evidence type="ECO:0000256" key="2">
    <source>
        <dbReference type="ARBA" id="ARBA00005056"/>
    </source>
</evidence>
<accession>A0ABY0EQQ1</accession>
<dbReference type="InterPro" id="IPR016204">
    <property type="entry name" value="HDH"/>
</dbReference>
<comment type="caution">
    <text evidence="13">The sequence shown here is derived from an EMBL/GenBank/DDBJ whole genome shotgun (WGS) entry which is preliminary data.</text>
</comment>
<evidence type="ECO:0000256" key="1">
    <source>
        <dbReference type="ARBA" id="ARBA00001920"/>
    </source>
</evidence>
<keyword evidence="7" id="KW-0028">Amino-acid biosynthesis</keyword>
<evidence type="ECO:0000256" key="11">
    <source>
        <dbReference type="ARBA" id="ARBA00048841"/>
    </source>
</evidence>
<dbReference type="Pfam" id="PF00742">
    <property type="entry name" value="Homoserine_dh"/>
    <property type="match status" value="1"/>
</dbReference>
<evidence type="ECO:0000256" key="7">
    <source>
        <dbReference type="ARBA" id="ARBA00022605"/>
    </source>
</evidence>
<sequence>MKVIKIGLLGLGNVGKGVWNILQINKDIIKRRSGYNIEIEKVLVKDINKKRDVKIPEDLITTDVDEILENPSIDIVVEVIGGVEPSFDYMVKAMKSGKHVVTANKMVLAMKGRELSQIAKENGVLFYYEASVGGGIPVIHGLTESLTANKINEVIGIINGTTNYILTKMTLDGLSFGEALKEAQQKGYAEADPTSDIEAFDAVYKLCILTSLGFDSFVDVESVYREGITKIDPIDIKYAEEFGYVIKLLAIIKEEFGELELRVHPTMVPAVHPLANVNDSFNAIFIKGNAVGNLMLYGRGAGELPTGSAVVGDIISVIRNKEREENHFVQCDKTSKNIKNMSGVKSEYYIRITVGDKPGVLGEITTILGENNVSLLSVIQKGKRQEHASLVFVTHRTNEGDLQKAIEKISGLNDVLKVDNIIRIENLGII</sequence>
<gene>
    <name evidence="13" type="ORF">DP131_05050</name>
</gene>
<evidence type="ECO:0000256" key="10">
    <source>
        <dbReference type="ARBA" id="ARBA00023167"/>
    </source>
</evidence>
<dbReference type="Pfam" id="PF03447">
    <property type="entry name" value="NAD_binding_3"/>
    <property type="match status" value="1"/>
</dbReference>
<comment type="catalytic activity">
    <reaction evidence="11">
        <text>L-homoserine + NADP(+) = L-aspartate 4-semialdehyde + NADPH + H(+)</text>
        <dbReference type="Rhea" id="RHEA:15761"/>
        <dbReference type="ChEBI" id="CHEBI:15378"/>
        <dbReference type="ChEBI" id="CHEBI:57476"/>
        <dbReference type="ChEBI" id="CHEBI:57783"/>
        <dbReference type="ChEBI" id="CHEBI:58349"/>
        <dbReference type="ChEBI" id="CHEBI:537519"/>
        <dbReference type="EC" id="1.1.1.3"/>
    </reaction>
    <physiologicalReaction direction="right-to-left" evidence="11">
        <dbReference type="Rhea" id="RHEA:15763"/>
    </physiologicalReaction>
</comment>
<dbReference type="CDD" id="cd04881">
    <property type="entry name" value="ACT_HSDH-Hom"/>
    <property type="match status" value="1"/>
</dbReference>
<evidence type="ECO:0000313" key="13">
    <source>
        <dbReference type="EMBL" id="RXI57370.1"/>
    </source>
</evidence>
<dbReference type="SUPFAM" id="SSF55021">
    <property type="entry name" value="ACT-like"/>
    <property type="match status" value="1"/>
</dbReference>
<dbReference type="Gene3D" id="3.30.70.260">
    <property type="match status" value="1"/>
</dbReference>
<keyword evidence="10" id="KW-0486">Methionine biosynthesis</keyword>
<evidence type="ECO:0000256" key="4">
    <source>
        <dbReference type="ARBA" id="ARBA00006753"/>
    </source>
</evidence>
<dbReference type="Gene3D" id="3.30.360.10">
    <property type="entry name" value="Dihydrodipicolinate Reductase, domain 2"/>
    <property type="match status" value="1"/>
</dbReference>
<organism evidence="13 14">
    <name type="scientific">Clostridium tetani</name>
    <dbReference type="NCBI Taxonomy" id="1513"/>
    <lineage>
        <taxon>Bacteria</taxon>
        <taxon>Bacillati</taxon>
        <taxon>Bacillota</taxon>
        <taxon>Clostridia</taxon>
        <taxon>Eubacteriales</taxon>
        <taxon>Clostridiaceae</taxon>
        <taxon>Clostridium</taxon>
    </lineage>
</organism>
<evidence type="ECO:0000256" key="9">
    <source>
        <dbReference type="ARBA" id="ARBA00023002"/>
    </source>
</evidence>
<comment type="pathway">
    <text evidence="3">Amino-acid biosynthesis; L-methionine biosynthesis via de novo pathway; L-homoserine from L-aspartate: step 3/3.</text>
</comment>
<dbReference type="Gene3D" id="3.40.50.720">
    <property type="entry name" value="NAD(P)-binding Rossmann-like Domain"/>
    <property type="match status" value="1"/>
</dbReference>
<protein>
    <recommendedName>
        <fullName evidence="6">Homoserine dehydrogenase</fullName>
        <ecNumber evidence="5">1.1.1.3</ecNumber>
    </recommendedName>
</protein>
<dbReference type="InterPro" id="IPR005106">
    <property type="entry name" value="Asp/hSer_DH_NAD-bd"/>
</dbReference>
<evidence type="ECO:0000256" key="5">
    <source>
        <dbReference type="ARBA" id="ARBA00013213"/>
    </source>
</evidence>
<evidence type="ECO:0000313" key="14">
    <source>
        <dbReference type="Proteomes" id="UP000290273"/>
    </source>
</evidence>
<keyword evidence="9" id="KW-0560">Oxidoreductase</keyword>
<comment type="cofactor">
    <cofactor evidence="1">
        <name>a metal cation</name>
        <dbReference type="ChEBI" id="CHEBI:25213"/>
    </cofactor>
</comment>
<dbReference type="InterPro" id="IPR045865">
    <property type="entry name" value="ACT-like_dom_sf"/>
</dbReference>
<dbReference type="PANTHER" id="PTHR43331">
    <property type="entry name" value="HOMOSERINE DEHYDROGENASE"/>
    <property type="match status" value="1"/>
</dbReference>
<dbReference type="NCBIfam" id="NF004976">
    <property type="entry name" value="PRK06349.1"/>
    <property type="match status" value="1"/>
</dbReference>
<dbReference type="Proteomes" id="UP000290273">
    <property type="component" value="Unassembled WGS sequence"/>
</dbReference>
<dbReference type="Pfam" id="PF01842">
    <property type="entry name" value="ACT"/>
    <property type="match status" value="1"/>
</dbReference>
<evidence type="ECO:0000259" key="12">
    <source>
        <dbReference type="PROSITE" id="PS51671"/>
    </source>
</evidence>
<dbReference type="PROSITE" id="PS51671">
    <property type="entry name" value="ACT"/>
    <property type="match status" value="1"/>
</dbReference>
<comment type="similarity">
    <text evidence="4">Belongs to the homoserine dehydrogenase family.</text>
</comment>
<dbReference type="EMBL" id="QMAU01000022">
    <property type="protein sequence ID" value="RXI57370.1"/>
    <property type="molecule type" value="Genomic_DNA"/>
</dbReference>
<evidence type="ECO:0000256" key="8">
    <source>
        <dbReference type="ARBA" id="ARBA00022697"/>
    </source>
</evidence>
<dbReference type="RefSeq" id="WP_039261987.1">
    <property type="nucleotide sequence ID" value="NZ_JSWD01000118.1"/>
</dbReference>
<dbReference type="SUPFAM" id="SSF55347">
    <property type="entry name" value="Glyceraldehyde-3-phosphate dehydrogenase-like, C-terminal domain"/>
    <property type="match status" value="1"/>
</dbReference>
<comment type="pathway">
    <text evidence="2">Amino-acid biosynthesis; L-threonine biosynthesis; L-threonine from L-aspartate: step 3/5.</text>
</comment>
<dbReference type="InterPro" id="IPR002912">
    <property type="entry name" value="ACT_dom"/>
</dbReference>
<dbReference type="SUPFAM" id="SSF51735">
    <property type="entry name" value="NAD(P)-binding Rossmann-fold domains"/>
    <property type="match status" value="1"/>
</dbReference>
<evidence type="ECO:0000256" key="6">
    <source>
        <dbReference type="ARBA" id="ARBA00013376"/>
    </source>
</evidence>
<dbReference type="PANTHER" id="PTHR43331:SF1">
    <property type="entry name" value="HOMOSERINE DEHYDROGENASE"/>
    <property type="match status" value="1"/>
</dbReference>